<gene>
    <name evidence="6" type="ORF">MGA5115_03608</name>
    <name evidence="7" type="ORF">MGA5116_03511</name>
</gene>
<dbReference type="Pfam" id="PF07678">
    <property type="entry name" value="TED_complement"/>
    <property type="match status" value="1"/>
</dbReference>
<dbReference type="InterPro" id="IPR011625">
    <property type="entry name" value="A2M_N_BRD"/>
</dbReference>
<evidence type="ECO:0000256" key="2">
    <source>
        <dbReference type="ARBA" id="ARBA00022729"/>
    </source>
</evidence>
<proteinExistence type="inferred from homology"/>
<dbReference type="SUPFAM" id="SSF48239">
    <property type="entry name" value="Terpenoid cyclases/Protein prenyltransferases"/>
    <property type="match status" value="1"/>
</dbReference>
<comment type="similarity">
    <text evidence="1">Belongs to the protease inhibitor I39 (alpha-2-macroglobulin) family. Bacterial alpha-2-macroglobulin subfamily.</text>
</comment>
<evidence type="ECO:0000259" key="4">
    <source>
        <dbReference type="SMART" id="SM01359"/>
    </source>
</evidence>
<dbReference type="SMART" id="SM01359">
    <property type="entry name" value="A2M_N_2"/>
    <property type="match status" value="1"/>
</dbReference>
<dbReference type="Proteomes" id="UP000092871">
    <property type="component" value="Unassembled WGS sequence"/>
</dbReference>
<keyword evidence="3" id="KW-1003">Cell membrane</keyword>
<evidence type="ECO:0000313" key="9">
    <source>
        <dbReference type="Proteomes" id="UP000092871"/>
    </source>
</evidence>
<comment type="function">
    <text evidence="3">Protects the bacterial cell from host peptidases.</text>
</comment>
<dbReference type="Pfam" id="PF17972">
    <property type="entry name" value="bMG5"/>
    <property type="match status" value="1"/>
</dbReference>
<accession>A0A1C3JW73</accession>
<dbReference type="Gene3D" id="2.60.40.1930">
    <property type="match status" value="1"/>
</dbReference>
<dbReference type="Gene3D" id="1.50.10.20">
    <property type="match status" value="1"/>
</dbReference>
<dbReference type="EMBL" id="FLRA01000037">
    <property type="protein sequence ID" value="SBT19443.1"/>
    <property type="molecule type" value="Genomic_DNA"/>
</dbReference>
<dbReference type="InterPro" id="IPR049120">
    <property type="entry name" value="A2M_bMG2"/>
</dbReference>
<dbReference type="PIRSF" id="PIRSF038980">
    <property type="entry name" value="A2M_bac"/>
    <property type="match status" value="1"/>
</dbReference>
<dbReference type="SMART" id="SM01360">
    <property type="entry name" value="A2M"/>
    <property type="match status" value="1"/>
</dbReference>
<dbReference type="Pfam" id="PF01835">
    <property type="entry name" value="MG2"/>
    <property type="match status" value="1"/>
</dbReference>
<dbReference type="Pfam" id="PF07703">
    <property type="entry name" value="A2M_BRD"/>
    <property type="match status" value="1"/>
</dbReference>
<dbReference type="EMBL" id="FLRB01000036">
    <property type="protein sequence ID" value="SBT22881.1"/>
    <property type="molecule type" value="Genomic_DNA"/>
</dbReference>
<evidence type="ECO:0000256" key="1">
    <source>
        <dbReference type="ARBA" id="ARBA00010556"/>
    </source>
</evidence>
<keyword evidence="3" id="KW-0472">Membrane</keyword>
<dbReference type="InterPro" id="IPR047565">
    <property type="entry name" value="Alpha-macroglob_thiol-ester_cl"/>
</dbReference>
<dbReference type="SMART" id="SM01419">
    <property type="entry name" value="Thiol-ester_cl"/>
    <property type="match status" value="1"/>
</dbReference>
<dbReference type="InterPro" id="IPR011626">
    <property type="entry name" value="Alpha-macroglobulin_TED"/>
</dbReference>
<evidence type="ECO:0000256" key="3">
    <source>
        <dbReference type="PIRNR" id="PIRNR038980"/>
    </source>
</evidence>
<dbReference type="RefSeq" id="WP_067038810.1">
    <property type="nucleotide sequence ID" value="NZ_FLRA01000037.1"/>
</dbReference>
<dbReference type="InterPro" id="IPR041462">
    <property type="entry name" value="Bact_A2M_MG6"/>
</dbReference>
<dbReference type="InterPro" id="IPR008930">
    <property type="entry name" value="Terpenoid_cyclase/PrenylTrfase"/>
</dbReference>
<evidence type="ECO:0000313" key="7">
    <source>
        <dbReference type="EMBL" id="SBT22881.1"/>
    </source>
</evidence>
<dbReference type="PANTHER" id="PTHR40094">
    <property type="entry name" value="ALPHA-2-MACROGLOBULIN HOMOLOG"/>
    <property type="match status" value="1"/>
</dbReference>
<organism evidence="6 9">
    <name type="scientific">Marinomonas gallaica</name>
    <dbReference type="NCBI Taxonomy" id="1806667"/>
    <lineage>
        <taxon>Bacteria</taxon>
        <taxon>Pseudomonadati</taxon>
        <taxon>Pseudomonadota</taxon>
        <taxon>Gammaproteobacteria</taxon>
        <taxon>Oceanospirillales</taxon>
        <taxon>Oceanospirillaceae</taxon>
        <taxon>Marinomonas</taxon>
    </lineage>
</organism>
<reference evidence="6 9" key="1">
    <citation type="submission" date="2016-06" db="EMBL/GenBank/DDBJ databases">
        <authorList>
            <person name="Kjaerup R.B."/>
            <person name="Dalgaard T.S."/>
            <person name="Juul-Madsen H.R."/>
        </authorList>
    </citation>
    <scope>NUCLEOTIDE SEQUENCE [LARGE SCALE GENOMIC DNA]</scope>
    <source>
        <strain evidence="6 9">CECT 5115</strain>
    </source>
</reference>
<dbReference type="InterPro" id="IPR026284">
    <property type="entry name" value="A2MG_proteobact"/>
</dbReference>
<dbReference type="GO" id="GO:0004866">
    <property type="term" value="F:endopeptidase inhibitor activity"/>
    <property type="evidence" value="ECO:0007669"/>
    <property type="project" value="UniProtKB-UniRule"/>
</dbReference>
<keyword evidence="8" id="KW-1185">Reference proteome</keyword>
<evidence type="ECO:0000313" key="8">
    <source>
        <dbReference type="Proteomes" id="UP000092840"/>
    </source>
</evidence>
<dbReference type="InterPro" id="IPR041203">
    <property type="entry name" value="Bact_A2M_MG5"/>
</dbReference>
<keyword evidence="3" id="KW-0646">Protease inhibitor</keyword>
<evidence type="ECO:0000313" key="6">
    <source>
        <dbReference type="EMBL" id="SBT19443.1"/>
    </source>
</evidence>
<dbReference type="Pfam" id="PF17962">
    <property type="entry name" value="bMG6"/>
    <property type="match status" value="1"/>
</dbReference>
<dbReference type="CDD" id="cd02891">
    <property type="entry name" value="A2M_like"/>
    <property type="match status" value="1"/>
</dbReference>
<feature type="domain" description="Alpha-2-macroglobulin bait region" evidence="4">
    <location>
        <begin position="728"/>
        <end position="876"/>
    </location>
</feature>
<protein>
    <recommendedName>
        <fullName evidence="3">Alpha-2-macroglobulin</fullName>
    </recommendedName>
</protein>
<dbReference type="InterPro" id="IPR051802">
    <property type="entry name" value="YfhM-like"/>
</dbReference>
<dbReference type="Proteomes" id="UP000092840">
    <property type="component" value="Unassembled WGS sequence"/>
</dbReference>
<sequence>MQTKQAGSAQGLRAVLFGLLLLCFNLDEASAATPYYLTGFSEVSYDQAPALQLTFTQPIRSNAHLSSYVSLTPEPEQGSRWITEDGKTWVLPFVDASTTYEVNVSKRLQAQSGARLSLYEPNAEEESEPDFPLTRTLTTKAYDASVNFSGQGNFINADLAGGLPVSVINVPEVQLQVFRVTDQRAFLNQLYNSQGFEGNVDYYNLDTLRQSSELVHTAHFPVEARVNQRRTVNLDISSVVNKYDQGIFVAVAKDPRQFDYSYATTFFALTDIGLQVRRLDQQLIAFTHSIKTASPRANIELEFIYRDKKRASERGRTDQSGVYQHVFDKIPEYVIATQGDEVAFLNLEYNGLDLSEFNNSNIRHQSAQAFLYGPRDLYRPGETVNVNALLRDYDGQKMRAQALQLVLLDAQGQEVLRQMRQADDTGLIEFEHQLSENAAMGTWALQVSSEGLQLHQSYRFKVEDFMPEMLALQFYDGDRSVQRRVQPDALTVPIQADYLYGAPASGNQVDAIITAKATQMVFEAYPDTVFGDERYEPKQRRMTIPRSNLDEKGAGLLDIPDRWQGASVPLDLTVSASVYESGGRPITRHQKIVRMTGRDKLPGIKALSSLPADEDQEVTFLLRSVSPDGQPVTDDLQLKLYRYGWNYHWEYDASRGWYREYSDESTLVDLRNVAAEKSGIEQNYQLDWGRYYLEAQSKSGAVARYYFRTTGSWWYGGNRSNRMKPTQIDMGLDQDHYAPGETAKLLVESPIGGDARLTVESADGVLQTQMVSLAKGENTLALDIDEDWNRHDVYVTLLALNAADQVTELAPERALGVLHLPILRHDSIAEIALNVPQRTEPNKAITAQIEVTNIDQLGDQKLYATVALVDRGVLNITGFKPPNPQRYFYGQRRYETDIFDTYDDIINNLGYDTVRQRFGGDMFERAAAEDDLTRGGEKPKSDVQIVSYFSHPVAIEKGKAEISFDLPNFNGRLEWMVVVYGDRSYGNATQQTIVADKVVTQVSMPRFLAMDDTSQLTFDVRNMSGTEQTFEVKAWVEGPLMADALTQTIDLSDREKKVLTLPVKGGQQQGQASVHLTVSNGNGIAVSRDWKLGVRSPYSWPTRSHYAEISAGQSWQPDFNLEDLQSQTVTGFLTLSNRPALNVSAYVQYLLQYPYGCLEQTTSSTYPWLLMDQAVVDYYQLQGDVNRQVDQAFSNELRAEQLEQGLVRLYKKQQENGSFGYWQRNSEESRWGTVYATELMVDARKAGFEVDQGVLKRALSRLTTYLKQEGETIAWSDSPSYSEFGYRAYSAYVLAKANSASLSDVRRLLDQVSDQAMSESGLAWMHLAAAFDRLKDHDRADESYAKAWQYERSSQRYYGDYGSSLRDLTLKLILAEEMGRNESSRYQMLFEALKLRRWLSTQDRIALLRLASQWTDADEYQFTWLTDANEEAVTTERAARYRLNETNMRQLKAVKAGDQRLFVSAVYQGAPVSAPEQSTQGIHVTRDYYNLDGKMLNLDQVKSGQLVIVAATLEATEESINDALYVDLLPAGLEPENQNLDNANVQLGDLQIGSVNLDRYFEYGAPVQYDSYQDDRYVAALQLEKGTPVKLFYLLRAVTPGQYQVPNAIAEDMYRPALQGSSAAQPILTVVPSLP</sequence>
<dbReference type="Pfam" id="PF00207">
    <property type="entry name" value="A2M"/>
    <property type="match status" value="1"/>
</dbReference>
<evidence type="ECO:0000259" key="5">
    <source>
        <dbReference type="SMART" id="SM01360"/>
    </source>
</evidence>
<reference evidence="7 8" key="2">
    <citation type="submission" date="2016-06" db="EMBL/GenBank/DDBJ databases">
        <authorList>
            <person name="Rodrigo-Torres L."/>
            <person name="Arahal D.R."/>
        </authorList>
    </citation>
    <scope>NUCLEOTIDE SEQUENCE [LARGE SCALE GENOMIC DNA]</scope>
    <source>
        <strain evidence="7 8">CECT 5116</strain>
    </source>
</reference>
<keyword evidence="2" id="KW-0732">Signal</keyword>
<dbReference type="InterPro" id="IPR021868">
    <property type="entry name" value="Alpha_2_Macroglob_MG3"/>
</dbReference>
<dbReference type="PANTHER" id="PTHR40094:SF1">
    <property type="entry name" value="UBIQUITIN DOMAIN-CONTAINING PROTEIN"/>
    <property type="match status" value="1"/>
</dbReference>
<dbReference type="Pfam" id="PF11974">
    <property type="entry name" value="bMG3"/>
    <property type="match status" value="1"/>
</dbReference>
<dbReference type="InterPro" id="IPR001599">
    <property type="entry name" value="Macroglobln_a2"/>
</dbReference>
<dbReference type="Pfam" id="PF17973">
    <property type="entry name" value="bMG10"/>
    <property type="match status" value="1"/>
</dbReference>
<dbReference type="Pfam" id="PF21142">
    <property type="entry name" value="A2M_bMG2"/>
    <property type="match status" value="1"/>
</dbReference>
<name>A0A1C3JW73_9GAMM</name>
<dbReference type="InterPro" id="IPR041246">
    <property type="entry name" value="Bact_MG10"/>
</dbReference>
<dbReference type="InterPro" id="IPR002890">
    <property type="entry name" value="MG2"/>
</dbReference>
<feature type="domain" description="Alpha-2-macroglobulin" evidence="5">
    <location>
        <begin position="947"/>
        <end position="1034"/>
    </location>
</feature>
<dbReference type="GO" id="GO:0005615">
    <property type="term" value="C:extracellular space"/>
    <property type="evidence" value="ECO:0007669"/>
    <property type="project" value="InterPro"/>
</dbReference>